<dbReference type="Proteomes" id="UP000236546">
    <property type="component" value="Unassembled WGS sequence"/>
</dbReference>
<protein>
    <submittedName>
        <fullName evidence="1">Uncharacterized protein</fullName>
    </submittedName>
</protein>
<name>A0A2K0SVG8_9HYPO</name>
<comment type="caution">
    <text evidence="1">The sequence shown here is derived from an EMBL/GenBank/DDBJ whole genome shotgun (WGS) entry which is preliminary data.</text>
</comment>
<dbReference type="OrthoDB" id="5240432at2759"/>
<accession>A0A2K0SVG8</accession>
<sequence>MIWDTATGVCIRTLPVGIATQLSFDEENASNLQTSFGILDLDSDAVVNDSGSDISVPFTGYGRDKAGSWITRDGKPLLWLPVDYRPTAFAIKGSTVGIGCDLGRVLMLEFSDGDGFSV</sequence>
<organism evidence="1 2">
    <name type="scientific">Trichoderma gamsii</name>
    <dbReference type="NCBI Taxonomy" id="398673"/>
    <lineage>
        <taxon>Eukaryota</taxon>
        <taxon>Fungi</taxon>
        <taxon>Dikarya</taxon>
        <taxon>Ascomycota</taxon>
        <taxon>Pezizomycotina</taxon>
        <taxon>Sordariomycetes</taxon>
        <taxon>Hypocreomycetidae</taxon>
        <taxon>Hypocreales</taxon>
        <taxon>Hypocreaceae</taxon>
        <taxon>Trichoderma</taxon>
    </lineage>
</organism>
<proteinExistence type="predicted"/>
<dbReference type="AlphaFoldDB" id="A0A2K0SVG8"/>
<evidence type="ECO:0000313" key="1">
    <source>
        <dbReference type="EMBL" id="PNP37256.1"/>
    </source>
</evidence>
<evidence type="ECO:0000313" key="2">
    <source>
        <dbReference type="Proteomes" id="UP000236546"/>
    </source>
</evidence>
<gene>
    <name evidence="1" type="ORF">TGAMA5MH_10825</name>
</gene>
<reference evidence="1 2" key="1">
    <citation type="submission" date="2017-02" db="EMBL/GenBank/DDBJ databases">
        <title>Genomes of Trichoderma spp. with biocontrol activity.</title>
        <authorList>
            <person name="Gardiner D."/>
            <person name="Kazan K."/>
            <person name="Vos C."/>
            <person name="Harvey P."/>
        </authorList>
    </citation>
    <scope>NUCLEOTIDE SEQUENCE [LARGE SCALE GENOMIC DNA]</scope>
    <source>
        <strain evidence="1 2">A5MH</strain>
    </source>
</reference>
<dbReference type="EMBL" id="MTYH01000156">
    <property type="protein sequence ID" value="PNP37256.1"/>
    <property type="molecule type" value="Genomic_DNA"/>
</dbReference>